<evidence type="ECO:0000313" key="2">
    <source>
        <dbReference type="Proteomes" id="UP001217918"/>
    </source>
</evidence>
<dbReference type="Proteomes" id="UP001217918">
    <property type="component" value="Unassembled WGS sequence"/>
</dbReference>
<reference evidence="1" key="1">
    <citation type="journal article" date="2023" name="Mol. Plant Microbe Interact.">
        <title>Elucidating the Obligate Nature and Biological Capacity of an Invasive Fungal Corn Pathogen.</title>
        <authorList>
            <person name="MacCready J.S."/>
            <person name="Roggenkamp E.M."/>
            <person name="Gdanetz K."/>
            <person name="Chilvers M.I."/>
        </authorList>
    </citation>
    <scope>NUCLEOTIDE SEQUENCE</scope>
    <source>
        <strain evidence="1">PM02</strain>
    </source>
</reference>
<dbReference type="CDD" id="cd09272">
    <property type="entry name" value="RNase_HI_RT_Ty1"/>
    <property type="match status" value="1"/>
</dbReference>
<organism evidence="1 2">
    <name type="scientific">Phyllachora maydis</name>
    <dbReference type="NCBI Taxonomy" id="1825666"/>
    <lineage>
        <taxon>Eukaryota</taxon>
        <taxon>Fungi</taxon>
        <taxon>Dikarya</taxon>
        <taxon>Ascomycota</taxon>
        <taxon>Pezizomycotina</taxon>
        <taxon>Sordariomycetes</taxon>
        <taxon>Sordariomycetidae</taxon>
        <taxon>Phyllachorales</taxon>
        <taxon>Phyllachoraceae</taxon>
        <taxon>Phyllachora</taxon>
    </lineage>
</organism>
<sequence length="214" mass="23995">MYIMLLTRVDISFTVQWLSRSLNRPIKSHLNAAKNLFKYLNSTKDYSICFSYNGNTVADLGPKLSNSSNITTKLSRDFHSKEGPRPLTTTSTTIATSKSTYGYLYKLAGGPISWKTKRATTIALSTLEAETDGLTEAIREVQWIIGLFSELHRPIDYPITLYGDNQGSITVANDPALHARTKHTLLKFRYVREQVKAKIVTIIYLNTLNASLLA</sequence>
<dbReference type="PANTHER" id="PTHR11439">
    <property type="entry name" value="GAG-POL-RELATED RETROTRANSPOSON"/>
    <property type="match status" value="1"/>
</dbReference>
<evidence type="ECO:0000313" key="1">
    <source>
        <dbReference type="EMBL" id="KAK2069245.1"/>
    </source>
</evidence>
<name>A0AAD9I2B8_9PEZI</name>
<gene>
    <name evidence="1" type="ORF">P8C59_003842</name>
</gene>
<proteinExistence type="predicted"/>
<comment type="caution">
    <text evidence="1">The sequence shown here is derived from an EMBL/GenBank/DDBJ whole genome shotgun (WGS) entry which is preliminary data.</text>
</comment>
<dbReference type="EMBL" id="JAQQPM010000003">
    <property type="protein sequence ID" value="KAK2069245.1"/>
    <property type="molecule type" value="Genomic_DNA"/>
</dbReference>
<dbReference type="PANTHER" id="PTHR11439:SF467">
    <property type="entry name" value="INTEGRASE CATALYTIC DOMAIN-CONTAINING PROTEIN"/>
    <property type="match status" value="1"/>
</dbReference>
<keyword evidence="2" id="KW-1185">Reference proteome</keyword>
<protein>
    <submittedName>
        <fullName evidence="1">Uncharacterized protein</fullName>
    </submittedName>
</protein>
<accession>A0AAD9I2B8</accession>
<dbReference type="AlphaFoldDB" id="A0AAD9I2B8"/>